<dbReference type="Pfam" id="PF13522">
    <property type="entry name" value="GATase_6"/>
    <property type="match status" value="1"/>
</dbReference>
<accession>A0A8J3E888</accession>
<evidence type="ECO:0000313" key="13">
    <source>
        <dbReference type="Proteomes" id="UP000636949"/>
    </source>
</evidence>
<feature type="domain" description="Glutamine amidotransferase type-2" evidence="11">
    <location>
        <begin position="2"/>
        <end position="236"/>
    </location>
</feature>
<proteinExistence type="inferred from homology"/>
<evidence type="ECO:0000256" key="4">
    <source>
        <dbReference type="ARBA" id="ARBA00022679"/>
    </source>
</evidence>
<dbReference type="NCBIfam" id="TIGR01134">
    <property type="entry name" value="purF"/>
    <property type="match status" value="1"/>
</dbReference>
<evidence type="ECO:0000256" key="6">
    <source>
        <dbReference type="ARBA" id="ARBA00022962"/>
    </source>
</evidence>
<dbReference type="Gene3D" id="3.40.50.2020">
    <property type="match status" value="1"/>
</dbReference>
<protein>
    <recommendedName>
        <fullName evidence="7">Amidophosphoribosyltransferase</fullName>
        <shortName evidence="7">ATase</shortName>
        <ecNumber evidence="7">2.4.2.14</ecNumber>
    </recommendedName>
    <alternativeName>
        <fullName evidence="7">Glutamine phosphoribosylpyrophosphate amidotransferase</fullName>
        <shortName evidence="7">GPATase</shortName>
    </alternativeName>
</protein>
<organism evidence="12 13">
    <name type="scientific">Cysteiniphilum litorale</name>
    <dbReference type="NCBI Taxonomy" id="2056700"/>
    <lineage>
        <taxon>Bacteria</taxon>
        <taxon>Pseudomonadati</taxon>
        <taxon>Pseudomonadota</taxon>
        <taxon>Gammaproteobacteria</taxon>
        <taxon>Thiotrichales</taxon>
        <taxon>Fastidiosibacteraceae</taxon>
        <taxon>Cysteiniphilum</taxon>
    </lineage>
</organism>
<dbReference type="GO" id="GO:0004044">
    <property type="term" value="F:amidophosphoribosyltransferase activity"/>
    <property type="evidence" value="ECO:0007669"/>
    <property type="project" value="UniProtKB-UniRule"/>
</dbReference>
<dbReference type="EMBL" id="BMJS01000003">
    <property type="protein sequence ID" value="GGF91101.1"/>
    <property type="molecule type" value="Genomic_DNA"/>
</dbReference>
<comment type="function">
    <text evidence="7">Catalyzes the formation of phosphoribosylamine from phosphoribosylpyrophosphate (PRPP) and glutamine.</text>
</comment>
<evidence type="ECO:0000256" key="8">
    <source>
        <dbReference type="PIRNR" id="PIRNR000485"/>
    </source>
</evidence>
<dbReference type="CDD" id="cd06223">
    <property type="entry name" value="PRTases_typeI"/>
    <property type="match status" value="1"/>
</dbReference>
<dbReference type="InterPro" id="IPR005854">
    <property type="entry name" value="PurF"/>
</dbReference>
<dbReference type="HAMAP" id="MF_01931">
    <property type="entry name" value="PurF"/>
    <property type="match status" value="1"/>
</dbReference>
<keyword evidence="3 7" id="KW-0328">Glycosyltransferase</keyword>
<name>A0A8J3E888_9GAMM</name>
<dbReference type="InterPro" id="IPR029057">
    <property type="entry name" value="PRTase-like"/>
</dbReference>
<keyword evidence="6 7" id="KW-0315">Glutamine amidotransferase</keyword>
<dbReference type="GO" id="GO:0009113">
    <property type="term" value="P:purine nucleobase biosynthetic process"/>
    <property type="evidence" value="ECO:0007669"/>
    <property type="project" value="UniProtKB-UniRule"/>
</dbReference>
<dbReference type="AlphaFoldDB" id="A0A8J3E888"/>
<dbReference type="SUPFAM" id="SSF56235">
    <property type="entry name" value="N-terminal nucleophile aminohydrolases (Ntn hydrolases)"/>
    <property type="match status" value="1"/>
</dbReference>
<comment type="catalytic activity">
    <reaction evidence="7 8">
        <text>5-phospho-beta-D-ribosylamine + L-glutamate + diphosphate = 5-phospho-alpha-D-ribose 1-diphosphate + L-glutamine + H2O</text>
        <dbReference type="Rhea" id="RHEA:14905"/>
        <dbReference type="ChEBI" id="CHEBI:15377"/>
        <dbReference type="ChEBI" id="CHEBI:29985"/>
        <dbReference type="ChEBI" id="CHEBI:33019"/>
        <dbReference type="ChEBI" id="CHEBI:58017"/>
        <dbReference type="ChEBI" id="CHEBI:58359"/>
        <dbReference type="ChEBI" id="CHEBI:58681"/>
        <dbReference type="EC" id="2.4.2.14"/>
    </reaction>
</comment>
<keyword evidence="13" id="KW-1185">Reference proteome</keyword>
<feature type="binding site" evidence="7 10">
    <location>
        <position position="367"/>
    </location>
    <ligand>
        <name>Mg(2+)</name>
        <dbReference type="ChEBI" id="CHEBI:18420"/>
    </ligand>
</feature>
<keyword evidence="5 7" id="KW-0658">Purine biosynthesis</keyword>
<keyword evidence="7 10" id="KW-0460">Magnesium</keyword>
<comment type="similarity">
    <text evidence="2 7 8">In the C-terminal section; belongs to the purine/pyrimidine phosphoribosyltransferase family.</text>
</comment>
<reference evidence="12" key="1">
    <citation type="journal article" date="2014" name="Int. J. Syst. Evol. Microbiol.">
        <title>Complete genome sequence of Corynebacterium casei LMG S-19264T (=DSM 44701T), isolated from a smear-ripened cheese.</title>
        <authorList>
            <consortium name="US DOE Joint Genome Institute (JGI-PGF)"/>
            <person name="Walter F."/>
            <person name="Albersmeier A."/>
            <person name="Kalinowski J."/>
            <person name="Ruckert C."/>
        </authorList>
    </citation>
    <scope>NUCLEOTIDE SEQUENCE</scope>
    <source>
        <strain evidence="12">CGMCC 1.15758</strain>
    </source>
</reference>
<dbReference type="EC" id="2.4.2.14" evidence="7"/>
<feature type="active site" description="Nucleophile" evidence="7 9">
    <location>
        <position position="2"/>
    </location>
</feature>
<dbReference type="CDD" id="cd00715">
    <property type="entry name" value="GPATase_N"/>
    <property type="match status" value="1"/>
</dbReference>
<gene>
    <name evidence="7 12" type="primary">purF</name>
    <name evidence="12" type="ORF">GCM10010995_05490</name>
</gene>
<keyword evidence="4 7" id="KW-0808">Transferase</keyword>
<evidence type="ECO:0000256" key="3">
    <source>
        <dbReference type="ARBA" id="ARBA00022676"/>
    </source>
</evidence>
<evidence type="ECO:0000256" key="7">
    <source>
        <dbReference type="HAMAP-Rule" id="MF_01931"/>
    </source>
</evidence>
<dbReference type="InterPro" id="IPR035584">
    <property type="entry name" value="PurF_N"/>
</dbReference>
<evidence type="ECO:0000313" key="12">
    <source>
        <dbReference type="EMBL" id="GGF91101.1"/>
    </source>
</evidence>
<dbReference type="InterPro" id="IPR017932">
    <property type="entry name" value="GATase_2_dom"/>
</dbReference>
<evidence type="ECO:0000256" key="5">
    <source>
        <dbReference type="ARBA" id="ARBA00022755"/>
    </source>
</evidence>
<sequence>MCGVVGIIGHEPANQKLFDALTMLQHRGQDAAGILTCDGYHMSLRKDKGLVVEAIRTRHMERLQGNLGIGHVRYPTAGSDSVFESQPFYVNSPYGIALAHNGNLINTTQIRKELLEHDFRHINTSSDSELLLNVLASELHKAEVSLTNFSTDIFFNALAKLYQRCIGGYAVVGVIAGAGLFAFRDPHGIRPLVLGIKEVDGKKEYMVASETVALDCDGYEVIGDLGAGEAIFISLDGELKRKVCAPNASLSPCIFEYVYLARPDSVIDGASVYSARLEMGRIAGKNILAELPEHDIDVVIPVPDSGRHAALPLSRVLDVPYREGFVKNRYVGRTFIMPNQAARQKSIRKKLNTIDHEFKGKHVLLVDDSIVRGNTSKLIVEMARKAGARKVSIVSTAPVVKYPNVYGIDMPTHDELIGHNRSINEIRQWIGVDHLFYLTTDDLVAAVRKQAPHLKDFDTSVFDGKYVTGGIDDSYFAALLNHRKQQAENTAPKLGAVDMHNQE</sequence>
<dbReference type="InterPro" id="IPR000836">
    <property type="entry name" value="PRTase_dom"/>
</dbReference>
<evidence type="ECO:0000256" key="9">
    <source>
        <dbReference type="PIRSR" id="PIRSR000485-1"/>
    </source>
</evidence>
<dbReference type="InterPro" id="IPR029055">
    <property type="entry name" value="Ntn_hydrolases_N"/>
</dbReference>
<dbReference type="Proteomes" id="UP000636949">
    <property type="component" value="Unassembled WGS sequence"/>
</dbReference>
<dbReference type="RefSeq" id="WP_117001640.1">
    <property type="nucleotide sequence ID" value="NZ_BMJS01000003.1"/>
</dbReference>
<evidence type="ECO:0000259" key="11">
    <source>
        <dbReference type="PROSITE" id="PS51278"/>
    </source>
</evidence>
<dbReference type="PROSITE" id="PS51278">
    <property type="entry name" value="GATASE_TYPE_2"/>
    <property type="match status" value="1"/>
</dbReference>
<dbReference type="GO" id="GO:0000287">
    <property type="term" value="F:magnesium ion binding"/>
    <property type="evidence" value="ECO:0007669"/>
    <property type="project" value="UniProtKB-UniRule"/>
</dbReference>
<dbReference type="UniPathway" id="UPA00074">
    <property type="reaction ID" value="UER00124"/>
</dbReference>
<evidence type="ECO:0000256" key="10">
    <source>
        <dbReference type="PIRSR" id="PIRSR000485-2"/>
    </source>
</evidence>
<comment type="caution">
    <text evidence="12">The sequence shown here is derived from an EMBL/GenBank/DDBJ whole genome shotgun (WGS) entry which is preliminary data.</text>
</comment>
<dbReference type="GO" id="GO:0006189">
    <property type="term" value="P:'de novo' IMP biosynthetic process"/>
    <property type="evidence" value="ECO:0007669"/>
    <property type="project" value="UniProtKB-UniRule"/>
</dbReference>
<comment type="cofactor">
    <cofactor evidence="7 10">
        <name>Mg(2+)</name>
        <dbReference type="ChEBI" id="CHEBI:18420"/>
    </cofactor>
    <text evidence="7 10">Binds 1 Mg(2+) ion per subunit.</text>
</comment>
<dbReference type="PANTHER" id="PTHR11907">
    <property type="entry name" value="AMIDOPHOSPHORIBOSYLTRANSFERASE"/>
    <property type="match status" value="1"/>
</dbReference>
<feature type="binding site" evidence="7 10">
    <location>
        <position position="305"/>
    </location>
    <ligand>
        <name>Mg(2+)</name>
        <dbReference type="ChEBI" id="CHEBI:18420"/>
    </ligand>
</feature>
<dbReference type="SUPFAM" id="SSF53271">
    <property type="entry name" value="PRTase-like"/>
    <property type="match status" value="1"/>
</dbReference>
<feature type="binding site" evidence="7 10">
    <location>
        <position position="368"/>
    </location>
    <ligand>
        <name>Mg(2+)</name>
        <dbReference type="ChEBI" id="CHEBI:18420"/>
    </ligand>
</feature>
<dbReference type="Pfam" id="PF00156">
    <property type="entry name" value="Pribosyltran"/>
    <property type="match status" value="1"/>
</dbReference>
<evidence type="ECO:0000256" key="2">
    <source>
        <dbReference type="ARBA" id="ARBA00010138"/>
    </source>
</evidence>
<dbReference type="PIRSF" id="PIRSF000485">
    <property type="entry name" value="Amd_phspho_trans"/>
    <property type="match status" value="1"/>
</dbReference>
<comment type="caution">
    <text evidence="7">Lacks conserved residue(s) required for the propagation of feature annotation.</text>
</comment>
<evidence type="ECO:0000256" key="1">
    <source>
        <dbReference type="ARBA" id="ARBA00005209"/>
    </source>
</evidence>
<dbReference type="OrthoDB" id="9801213at2"/>
<comment type="pathway">
    <text evidence="1 7 8">Purine metabolism; IMP biosynthesis via de novo pathway; N(1)-(5-phospho-D-ribosyl)glycinamide from 5-phospho-alpha-D-ribose 1-diphosphate: step 1/2.</text>
</comment>
<keyword evidence="7 10" id="KW-0479">Metal-binding</keyword>
<reference evidence="12" key="2">
    <citation type="submission" date="2020-09" db="EMBL/GenBank/DDBJ databases">
        <authorList>
            <person name="Sun Q."/>
            <person name="Zhou Y."/>
        </authorList>
    </citation>
    <scope>NUCLEOTIDE SEQUENCE</scope>
    <source>
        <strain evidence="12">CGMCC 1.15758</strain>
    </source>
</reference>
<dbReference type="Gene3D" id="3.60.20.10">
    <property type="entry name" value="Glutamine Phosphoribosylpyrophosphate, subunit 1, domain 1"/>
    <property type="match status" value="1"/>
</dbReference>